<feature type="region of interest" description="Disordered" evidence="2">
    <location>
        <begin position="221"/>
        <end position="258"/>
    </location>
</feature>
<gene>
    <name evidence="3" type="ORF">AWE51_19065</name>
</gene>
<evidence type="ECO:0000256" key="2">
    <source>
        <dbReference type="SAM" id="MobiDB-lite"/>
    </source>
</evidence>
<evidence type="ECO:0000313" key="4">
    <source>
        <dbReference type="Proteomes" id="UP000076715"/>
    </source>
</evidence>
<dbReference type="STRING" id="1642818.AWE51_19065"/>
<keyword evidence="1" id="KW-0175">Coiled coil</keyword>
<sequence>MIDFLKDKACCVDGGSDDPEARECLDKWKEKLEEVSNKYNELSAETSKDEEEYLNSLGWEKRLINWNELIKDTDDKADIIVKELNFFLEQAKIVCDNSEVTTEAIEKLLGLVKSIFDCFFTYKDSNEGLKEQIINFKKAVECLKNASDEDKAEVLACILVYEQKITLVCDMQDAVLKKLLETFKCANLLSSSICAHGGLEDKLEDMLDVFCGTSWGQGGFEGNSSRKIQEEGDDDDDDDKKKKGRKKKPHHDHDHDHHHHYAYPCNDWLVKPMPRFPISESDYYKQLEQNLGVAMDKTDHLEEEWIKSKKKSDKYLSHKTSLIEAITAAEAAESGK</sequence>
<name>A0A162WJZ2_9FLAO</name>
<accession>A0A162WJZ2</accession>
<organism evidence="3 4">
    <name type="scientific">Aquimarina aggregata</name>
    <dbReference type="NCBI Taxonomy" id="1642818"/>
    <lineage>
        <taxon>Bacteria</taxon>
        <taxon>Pseudomonadati</taxon>
        <taxon>Bacteroidota</taxon>
        <taxon>Flavobacteriia</taxon>
        <taxon>Flavobacteriales</taxon>
        <taxon>Flavobacteriaceae</taxon>
        <taxon>Aquimarina</taxon>
    </lineage>
</organism>
<dbReference type="Proteomes" id="UP000076715">
    <property type="component" value="Unassembled WGS sequence"/>
</dbReference>
<dbReference type="EMBL" id="LQRT01000060">
    <property type="protein sequence ID" value="KZS38146.1"/>
    <property type="molecule type" value="Genomic_DNA"/>
</dbReference>
<comment type="caution">
    <text evidence="3">The sequence shown here is derived from an EMBL/GenBank/DDBJ whole genome shotgun (WGS) entry which is preliminary data.</text>
</comment>
<keyword evidence="4" id="KW-1185">Reference proteome</keyword>
<proteinExistence type="predicted"/>
<evidence type="ECO:0000256" key="1">
    <source>
        <dbReference type="SAM" id="Coils"/>
    </source>
</evidence>
<feature type="coiled-coil region" evidence="1">
    <location>
        <begin position="25"/>
        <end position="52"/>
    </location>
</feature>
<evidence type="ECO:0000313" key="3">
    <source>
        <dbReference type="EMBL" id="KZS38146.1"/>
    </source>
</evidence>
<dbReference type="OrthoDB" id="1161820at2"/>
<dbReference type="AlphaFoldDB" id="A0A162WJZ2"/>
<protein>
    <submittedName>
        <fullName evidence="3">Uncharacterized protein</fullName>
    </submittedName>
</protein>
<dbReference type="RefSeq" id="WP_066320099.1">
    <property type="nucleotide sequence ID" value="NZ_CANLSS010000020.1"/>
</dbReference>
<reference evidence="3 4" key="1">
    <citation type="submission" date="2016-01" db="EMBL/GenBank/DDBJ databases">
        <title>The draft genome sequence of Aquimarina sp. RZW4-3-2.</title>
        <authorList>
            <person name="Wang Y."/>
        </authorList>
    </citation>
    <scope>NUCLEOTIDE SEQUENCE [LARGE SCALE GENOMIC DNA]</scope>
    <source>
        <strain evidence="3 4">RZW4-3-2</strain>
    </source>
</reference>
<feature type="compositionally biased region" description="Basic residues" evidence="2">
    <location>
        <begin position="242"/>
        <end position="258"/>
    </location>
</feature>